<protein>
    <submittedName>
        <fullName evidence="1">Helicase C-terminal domain-containing protein</fullName>
    </submittedName>
</protein>
<gene>
    <name evidence="1" type="ORF">ACI1P1_17385</name>
</gene>
<keyword evidence="1" id="KW-0547">Nucleotide-binding</keyword>
<keyword evidence="1" id="KW-0347">Helicase</keyword>
<comment type="caution">
    <text evidence="1">The sequence shown here is derived from an EMBL/GenBank/DDBJ whole genome shotgun (WGS) entry which is preliminary data.</text>
</comment>
<dbReference type="Proteomes" id="UP001631969">
    <property type="component" value="Unassembled WGS sequence"/>
</dbReference>
<evidence type="ECO:0000313" key="1">
    <source>
        <dbReference type="EMBL" id="MFM9330074.1"/>
    </source>
</evidence>
<proteinExistence type="predicted"/>
<keyword evidence="2" id="KW-1185">Reference proteome</keyword>
<evidence type="ECO:0000313" key="2">
    <source>
        <dbReference type="Proteomes" id="UP001631969"/>
    </source>
</evidence>
<reference evidence="1" key="1">
    <citation type="submission" date="2024-12" db="EMBL/GenBank/DDBJ databases">
        <authorList>
            <person name="Wu N."/>
        </authorList>
    </citation>
    <scope>NUCLEOTIDE SEQUENCE</scope>
    <source>
        <strain evidence="1">P15</strain>
    </source>
</reference>
<name>A0ACC7P399_9BACL</name>
<sequence>MRIPVSVRGLAEYAFRAGSIDGSFRTSTPLAEGTRIHKAVQAEYGSADRTEVFLSGEFPYEELQFVLEGRCDGLRQDEEGAFIEEIKSTASTLENPAIQAGLPVHWAQACCYACLFTRQEGLDGIRVRLLYVHTGSDQRHAITRQFSSGELEEAVAAMLAVYAPFARMSAAHIALRGPSIKSLPFPYEGYRPGQRKLAGAVYQAITEGRKLFVRAPTGTGKTMSTLFPAVKAVGEGLAERVMYVTARTTGRAAAEEAFSLMDKQGLIFRRVTLTAKEKICFQEEVRCTPEACPYADGHYDRVNGAMLDLLGHETAITRQVVEQYARKHRVCPFEFSLDAAYESDAMIGDYNYVFDPVVALKRVGDADRKKTVVLADEAHNLPDRAREMYSAALDKSAFLQLSRSFKSAAGLYRSSRGINAWFIAMRKQLQNGDSPRLAAPPEELGPLLEEFRQEAEAMLASGAQSGGPGDSLLADTYYAVLGYLRVAEGFGEEYAVFVEEERQELHLRLYCLNPSRLLEQAGKSYRSHVFFSATLAPIRFYQELLGGSEEDYGLAVPSPFQREQLRVLHAPVSIRYRDREQNIGPVAGLIDVLLREQSGNAIVFFSSYDYMRKVHARYMEEHPSPSHLILLQEAGMGEEEREAFLACFRADAETPVLAFAVLGGIFAEGVDLPGDRLKAVAVIGTGLPQVGLTRNMIREYYDRSGRDGFQYAYVYPGMGKVLQAGGRLIRSEADTGTLLLVDDRYRMPPYWDLLPEEWKPPEPLKLPSFWGNQEG</sequence>
<keyword evidence="1" id="KW-0067">ATP-binding</keyword>
<organism evidence="1 2">
    <name type="scientific">Paenibacillus mesotrionivorans</name>
    <dbReference type="NCBI Taxonomy" id="3160968"/>
    <lineage>
        <taxon>Bacteria</taxon>
        <taxon>Bacillati</taxon>
        <taxon>Bacillota</taxon>
        <taxon>Bacilli</taxon>
        <taxon>Bacillales</taxon>
        <taxon>Paenibacillaceae</taxon>
        <taxon>Paenibacillus</taxon>
    </lineage>
</organism>
<dbReference type="EMBL" id="JBJURJ010000011">
    <property type="protein sequence ID" value="MFM9330074.1"/>
    <property type="molecule type" value="Genomic_DNA"/>
</dbReference>
<accession>A0ACC7P399</accession>
<keyword evidence="1" id="KW-0378">Hydrolase</keyword>